<protein>
    <submittedName>
        <fullName evidence="1">Uncharacterized protein</fullName>
    </submittedName>
</protein>
<comment type="caution">
    <text evidence="1">The sequence shown here is derived from an EMBL/GenBank/DDBJ whole genome shotgun (WGS) entry which is preliminary data.</text>
</comment>
<reference evidence="1 2" key="1">
    <citation type="submission" date="2020-04" db="EMBL/GenBank/DDBJ databases">
        <title>Whole-genome sequencing of Vibrio spp. from China reveals different genetic environments of blaCTX-M-14 among diverse lineages.</title>
        <authorList>
            <person name="Zheng Z."/>
            <person name="Ye L."/>
            <person name="Chen S."/>
        </authorList>
    </citation>
    <scope>NUCLEOTIDE SEQUENCE [LARGE SCALE GENOMIC DNA]</scope>
    <source>
        <strain evidence="1 2">Vb0574</strain>
    </source>
</reference>
<evidence type="ECO:0000313" key="1">
    <source>
        <dbReference type="EMBL" id="NMU25119.1"/>
    </source>
</evidence>
<evidence type="ECO:0000313" key="2">
    <source>
        <dbReference type="Proteomes" id="UP000555836"/>
    </source>
</evidence>
<proteinExistence type="predicted"/>
<name>A0A7Y0S2G8_VIBPH</name>
<feature type="non-terminal residue" evidence="1">
    <location>
        <position position="84"/>
    </location>
</feature>
<feature type="non-terminal residue" evidence="1">
    <location>
        <position position="1"/>
    </location>
</feature>
<sequence length="84" mass="9271">IKSAIAYYEAYDSESIVEKTVKSKPKAAIERVEVEHQASAAVYQVFPTEQLYLGYGDTIPEASTTALAEDILKVVELESPIHVK</sequence>
<dbReference type="EMBL" id="JABCLD010000806">
    <property type="protein sequence ID" value="NMU25119.1"/>
    <property type="molecule type" value="Genomic_DNA"/>
</dbReference>
<accession>A0A7Y0S2G8</accession>
<gene>
    <name evidence="1" type="ORF">HKB21_05755</name>
</gene>
<dbReference type="Proteomes" id="UP000555836">
    <property type="component" value="Unassembled WGS sequence"/>
</dbReference>
<dbReference type="AlphaFoldDB" id="A0A7Y0S2G8"/>
<organism evidence="1 2">
    <name type="scientific">Vibrio parahaemolyticus</name>
    <dbReference type="NCBI Taxonomy" id="670"/>
    <lineage>
        <taxon>Bacteria</taxon>
        <taxon>Pseudomonadati</taxon>
        <taxon>Pseudomonadota</taxon>
        <taxon>Gammaproteobacteria</taxon>
        <taxon>Vibrionales</taxon>
        <taxon>Vibrionaceae</taxon>
        <taxon>Vibrio</taxon>
    </lineage>
</organism>